<evidence type="ECO:0000256" key="1">
    <source>
        <dbReference type="ARBA" id="ARBA00022630"/>
    </source>
</evidence>
<dbReference type="PANTHER" id="PTHR43656">
    <property type="entry name" value="BINDING OXIDOREDUCTASE, PUTATIVE (AFU_ORTHOLOGUE AFUA_2G08260)-RELATED"/>
    <property type="match status" value="1"/>
</dbReference>
<dbReference type="EMBL" id="MJEH01000008">
    <property type="protein sequence ID" value="OEH93811.1"/>
    <property type="molecule type" value="Genomic_DNA"/>
</dbReference>
<dbReference type="AlphaFoldDB" id="A0A1E5LIB5"/>
<dbReference type="STRING" id="1305675.BFG57_10830"/>
<dbReference type="OrthoDB" id="9772736at2"/>
<comment type="caution">
    <text evidence="4">The sequence shown here is derived from an EMBL/GenBank/DDBJ whole genome shotgun (WGS) entry which is preliminary data.</text>
</comment>
<accession>A0A1E5LIB5</accession>
<dbReference type="GO" id="GO:0010181">
    <property type="term" value="F:FMN binding"/>
    <property type="evidence" value="ECO:0007669"/>
    <property type="project" value="InterPro"/>
</dbReference>
<dbReference type="RefSeq" id="WP_069716102.1">
    <property type="nucleotide sequence ID" value="NZ_MJEH01000008.1"/>
</dbReference>
<dbReference type="Pfam" id="PF00724">
    <property type="entry name" value="Oxidored_FMN"/>
    <property type="match status" value="1"/>
</dbReference>
<evidence type="ECO:0000313" key="5">
    <source>
        <dbReference type="Proteomes" id="UP000095209"/>
    </source>
</evidence>
<dbReference type="InterPro" id="IPR013785">
    <property type="entry name" value="Aldolase_TIM"/>
</dbReference>
<gene>
    <name evidence="4" type="ORF">BFG57_10830</name>
</gene>
<dbReference type="InterPro" id="IPR051799">
    <property type="entry name" value="NADH_flavin_oxidoreductase"/>
</dbReference>
<dbReference type="CDD" id="cd04733">
    <property type="entry name" value="OYE_like_2_FMN"/>
    <property type="match status" value="1"/>
</dbReference>
<dbReference type="InterPro" id="IPR001155">
    <property type="entry name" value="OxRdtase_FMN_N"/>
</dbReference>
<keyword evidence="5" id="KW-1185">Reference proteome</keyword>
<evidence type="ECO:0000313" key="4">
    <source>
        <dbReference type="EMBL" id="OEH93811.1"/>
    </source>
</evidence>
<dbReference type="GO" id="GO:0016491">
    <property type="term" value="F:oxidoreductase activity"/>
    <property type="evidence" value="ECO:0007669"/>
    <property type="project" value="UniProtKB-KW"/>
</dbReference>
<dbReference type="PANTHER" id="PTHR43656:SF2">
    <property type="entry name" value="BINDING OXIDOREDUCTASE, PUTATIVE (AFU_ORTHOLOGUE AFUA_2G08260)-RELATED"/>
    <property type="match status" value="1"/>
</dbReference>
<name>A0A1E5LIB5_9BACI</name>
<sequence length="408" mass="45894">MESILFKEFKLKNGTKIKNRFFKGAMSEALANKYHQPTEAIYHLYEKWALGGTGIVVTGNVMVDKRALGESRNVVVEDESMLPFLEKWAERGTINDTHLWMQLNHPGKQAPKGIVKETVAPSAIPLHESISKFFPHPRELTSSEVSDLIRRFGNSAKIAKKAGFTGVQIHGAHGYLISQFLSPRHNQRKDEWGGDIDGRMKFLIEVYREIRNQTGSFPISVKMNSADFMKAGFTEEEAMYVAGQLEKEGVDLLEISGGSYENPQMTGRNVKASTKQREAYFLEFAERLRQTVHIPLSVTGGFRSKNGMENAIHANATDFIGIARPLAVYPDLPNLIAQNSIQEVVLSEKKVGVNIIDNKMPFEVLWYSQQMERLGKGKKVKPNHPVWISLLQAVLKNGKEAIQLQRAK</sequence>
<dbReference type="Gene3D" id="3.20.20.70">
    <property type="entry name" value="Aldolase class I"/>
    <property type="match status" value="1"/>
</dbReference>
<dbReference type="SUPFAM" id="SSF51395">
    <property type="entry name" value="FMN-linked oxidoreductases"/>
    <property type="match status" value="1"/>
</dbReference>
<organism evidence="4 5">
    <name type="scientific">Bacillus solimangrovi</name>
    <dbReference type="NCBI Taxonomy" id="1305675"/>
    <lineage>
        <taxon>Bacteria</taxon>
        <taxon>Bacillati</taxon>
        <taxon>Bacillota</taxon>
        <taxon>Bacilli</taxon>
        <taxon>Bacillales</taxon>
        <taxon>Bacillaceae</taxon>
        <taxon>Bacillus</taxon>
    </lineage>
</organism>
<reference evidence="4 5" key="1">
    <citation type="submission" date="2016-08" db="EMBL/GenBank/DDBJ databases">
        <title>Genome of Bacillus solimangrovi GH2-4.</title>
        <authorList>
            <person name="Lim S."/>
            <person name="Kim B.-C."/>
        </authorList>
    </citation>
    <scope>NUCLEOTIDE SEQUENCE [LARGE SCALE GENOMIC DNA]</scope>
    <source>
        <strain evidence="4 5">GH2-4</strain>
    </source>
</reference>
<proteinExistence type="predicted"/>
<keyword evidence="1" id="KW-0285">Flavoprotein</keyword>
<keyword evidence="2" id="KW-0560">Oxidoreductase</keyword>
<feature type="domain" description="NADH:flavin oxidoreductase/NADH oxidase N-terminal" evidence="3">
    <location>
        <begin position="5"/>
        <end position="339"/>
    </location>
</feature>
<dbReference type="Proteomes" id="UP000095209">
    <property type="component" value="Unassembled WGS sequence"/>
</dbReference>
<evidence type="ECO:0000256" key="2">
    <source>
        <dbReference type="ARBA" id="ARBA00023002"/>
    </source>
</evidence>
<protein>
    <submittedName>
        <fullName evidence="4">NADH oxidase</fullName>
    </submittedName>
</protein>
<evidence type="ECO:0000259" key="3">
    <source>
        <dbReference type="Pfam" id="PF00724"/>
    </source>
</evidence>